<reference evidence="3" key="1">
    <citation type="journal article" date="2019" name="Int. J. Syst. Evol. Microbiol.">
        <title>The Global Catalogue of Microorganisms (GCM) 10K type strain sequencing project: providing services to taxonomists for standard genome sequencing and annotation.</title>
        <authorList>
            <consortium name="The Broad Institute Genomics Platform"/>
            <consortium name="The Broad Institute Genome Sequencing Center for Infectious Disease"/>
            <person name="Wu L."/>
            <person name="Ma J."/>
        </authorList>
    </citation>
    <scope>NUCLEOTIDE SEQUENCE [LARGE SCALE GENOMIC DNA]</scope>
    <source>
        <strain evidence="3">KCTC 3913</strain>
    </source>
</reference>
<name>A0ABW5RUG2_9BACI</name>
<dbReference type="RefSeq" id="WP_377937011.1">
    <property type="nucleotide sequence ID" value="NZ_JBHUMF010000031.1"/>
</dbReference>
<keyword evidence="3" id="KW-1185">Reference proteome</keyword>
<feature type="region of interest" description="Disordered" evidence="1">
    <location>
        <begin position="1"/>
        <end position="42"/>
    </location>
</feature>
<evidence type="ECO:0000313" key="3">
    <source>
        <dbReference type="Proteomes" id="UP001597506"/>
    </source>
</evidence>
<protein>
    <recommendedName>
        <fullName evidence="4">YfhE family protein</fullName>
    </recommendedName>
</protein>
<comment type="caution">
    <text evidence="2">The sequence shown here is derived from an EMBL/GenBank/DDBJ whole genome shotgun (WGS) entry which is preliminary data.</text>
</comment>
<sequence length="42" mass="5001">MMKDKKRLSQHEAAKELAENQMSDRKEMKVFGQKADKVKHNR</sequence>
<proteinExistence type="predicted"/>
<evidence type="ECO:0000313" key="2">
    <source>
        <dbReference type="EMBL" id="MFD2682325.1"/>
    </source>
</evidence>
<evidence type="ECO:0008006" key="4">
    <source>
        <dbReference type="Google" id="ProtNLM"/>
    </source>
</evidence>
<dbReference type="Proteomes" id="UP001597506">
    <property type="component" value="Unassembled WGS sequence"/>
</dbReference>
<dbReference type="EMBL" id="JBHUMF010000031">
    <property type="protein sequence ID" value="MFD2682325.1"/>
    <property type="molecule type" value="Genomic_DNA"/>
</dbReference>
<gene>
    <name evidence="2" type="ORF">ACFSUL_16415</name>
</gene>
<organism evidence="2 3">
    <name type="scientific">Bacillus seohaeanensis</name>
    <dbReference type="NCBI Taxonomy" id="284580"/>
    <lineage>
        <taxon>Bacteria</taxon>
        <taxon>Bacillati</taxon>
        <taxon>Bacillota</taxon>
        <taxon>Bacilli</taxon>
        <taxon>Bacillales</taxon>
        <taxon>Bacillaceae</taxon>
        <taxon>Bacillus</taxon>
    </lineage>
</organism>
<evidence type="ECO:0000256" key="1">
    <source>
        <dbReference type="SAM" id="MobiDB-lite"/>
    </source>
</evidence>
<accession>A0ABW5RUG2</accession>